<feature type="domain" description="CobB/CobQ-like glutamine amidotransferase" evidence="8">
    <location>
        <begin position="242"/>
        <end position="433"/>
    </location>
</feature>
<keyword evidence="4" id="KW-0067">ATP-binding</keyword>
<keyword evidence="5" id="KW-0460">Magnesium</keyword>
<dbReference type="EMBL" id="UOGH01000205">
    <property type="protein sequence ID" value="VAX31487.1"/>
    <property type="molecule type" value="Genomic_DNA"/>
</dbReference>
<dbReference type="SUPFAM" id="SSF52540">
    <property type="entry name" value="P-loop containing nucleoside triphosphate hydrolases"/>
    <property type="match status" value="1"/>
</dbReference>
<dbReference type="Gene3D" id="3.40.50.300">
    <property type="entry name" value="P-loop containing nucleotide triphosphate hydrolases"/>
    <property type="match status" value="1"/>
</dbReference>
<dbReference type="InterPro" id="IPR002586">
    <property type="entry name" value="CobQ/CobB/MinD/ParA_Nub-bd_dom"/>
</dbReference>
<evidence type="ECO:0000256" key="1">
    <source>
        <dbReference type="ARBA" id="ARBA00001946"/>
    </source>
</evidence>
<reference evidence="9" key="1">
    <citation type="submission" date="2018-06" db="EMBL/GenBank/DDBJ databases">
        <authorList>
            <person name="Zhirakovskaya E."/>
        </authorList>
    </citation>
    <scope>NUCLEOTIDE SEQUENCE</scope>
</reference>
<evidence type="ECO:0000256" key="5">
    <source>
        <dbReference type="ARBA" id="ARBA00022842"/>
    </source>
</evidence>
<dbReference type="CDD" id="cd03130">
    <property type="entry name" value="GATase1_CobB"/>
    <property type="match status" value="1"/>
</dbReference>
<dbReference type="GO" id="GO:0005524">
    <property type="term" value="F:ATP binding"/>
    <property type="evidence" value="ECO:0007669"/>
    <property type="project" value="UniProtKB-KW"/>
</dbReference>
<dbReference type="GO" id="GO:0042242">
    <property type="term" value="F:cobyrinic acid a,c-diamide synthase activity"/>
    <property type="evidence" value="ECO:0007669"/>
    <property type="project" value="UniProtKB-EC"/>
</dbReference>
<dbReference type="PANTHER" id="PTHR43873">
    <property type="entry name" value="COBYRINATE A,C-DIAMIDE SYNTHASE"/>
    <property type="match status" value="1"/>
</dbReference>
<dbReference type="InterPro" id="IPR029062">
    <property type="entry name" value="Class_I_gatase-like"/>
</dbReference>
<proteinExistence type="inferred from homology"/>
<dbReference type="EC" id="6.3.5.11" evidence="9"/>
<evidence type="ECO:0000313" key="9">
    <source>
        <dbReference type="EMBL" id="VAX31487.1"/>
    </source>
</evidence>
<feature type="domain" description="CobQ/CobB/MinD/ParA nucleotide binding" evidence="7">
    <location>
        <begin position="8"/>
        <end position="184"/>
    </location>
</feature>
<dbReference type="InterPro" id="IPR011698">
    <property type="entry name" value="GATase_3"/>
</dbReference>
<dbReference type="NCBIfam" id="NF002204">
    <property type="entry name" value="PRK01077.1"/>
    <property type="match status" value="1"/>
</dbReference>
<dbReference type="AlphaFoldDB" id="A0A3B1DS14"/>
<dbReference type="PROSITE" id="PS51274">
    <property type="entry name" value="GATASE_COBBQ"/>
    <property type="match status" value="1"/>
</dbReference>
<dbReference type="SUPFAM" id="SSF52317">
    <property type="entry name" value="Class I glutamine amidotransferase-like"/>
    <property type="match status" value="1"/>
</dbReference>
<evidence type="ECO:0000256" key="6">
    <source>
        <dbReference type="ARBA" id="ARBA00022962"/>
    </source>
</evidence>
<dbReference type="HAMAP" id="MF_00027">
    <property type="entry name" value="CobB_CbiA"/>
    <property type="match status" value="1"/>
</dbReference>
<organism evidence="9">
    <name type="scientific">hydrothermal vent metagenome</name>
    <dbReference type="NCBI Taxonomy" id="652676"/>
    <lineage>
        <taxon>unclassified sequences</taxon>
        <taxon>metagenomes</taxon>
        <taxon>ecological metagenomes</taxon>
    </lineage>
</organism>
<dbReference type="NCBIfam" id="TIGR00379">
    <property type="entry name" value="cobB"/>
    <property type="match status" value="1"/>
</dbReference>
<dbReference type="Pfam" id="PF07685">
    <property type="entry name" value="GATase_3"/>
    <property type="match status" value="1"/>
</dbReference>
<comment type="cofactor">
    <cofactor evidence="1">
        <name>Mg(2+)</name>
        <dbReference type="ChEBI" id="CHEBI:18420"/>
    </cofactor>
</comment>
<gene>
    <name evidence="9" type="ORF">MNBD_NITROSPIRAE02-415</name>
</gene>
<dbReference type="Pfam" id="PF01656">
    <property type="entry name" value="CbiA"/>
    <property type="match status" value="1"/>
</dbReference>
<dbReference type="CDD" id="cd05388">
    <property type="entry name" value="CobB_N"/>
    <property type="match status" value="1"/>
</dbReference>
<sequence>MKGFLIGAAHSGAGKTTVSIGVMAALMKRGLRVQPFKVGPDFIDPGLHGLVSGSKSFNLDIWMAGGDYVRALFARKCADRDVAVVEGVMGLYDGGSSSSAAVSEALGLPVILLVDARSMAESAGAVVRGFRDYQQGLRIAGVIFNRVASQRHRELVMRGMESVTGVEIIGFLPSEEAIAIPQRHLGLYTADEIPLKKSEIERLAAFIEGNLDLDKLLTLTDYKIPETDMSNIEVKKSLNAMRIAIARDRAFSFYYEDFLETLRAQGAELVFFSPLRDKTLPEGINILCLGGGYPELYAERLSGNSLMIEAVRQWCLSGGSTYAECGGFMYLTEGIRDFEDNFYPMAGVFPTKATMRKKRMRLGYREIVLSEDSIAGEKGARVRGHEFHYSDIDPMPENIRRIYRIAHPPGIECGGYRYMNTVGSYVHLYLGGRGFYNG</sequence>
<evidence type="ECO:0000256" key="3">
    <source>
        <dbReference type="ARBA" id="ARBA00022741"/>
    </source>
</evidence>
<keyword evidence="6" id="KW-0315">Glutamine amidotransferase</keyword>
<keyword evidence="2 9" id="KW-0436">Ligase</keyword>
<evidence type="ECO:0000259" key="7">
    <source>
        <dbReference type="Pfam" id="PF01656"/>
    </source>
</evidence>
<evidence type="ECO:0000259" key="8">
    <source>
        <dbReference type="Pfam" id="PF07685"/>
    </source>
</evidence>
<keyword evidence="3" id="KW-0547">Nucleotide-binding</keyword>
<dbReference type="InterPro" id="IPR004484">
    <property type="entry name" value="CbiA/CobB_synth"/>
</dbReference>
<protein>
    <submittedName>
        <fullName evidence="9">Cobyrinic acid a,c-diamide synthetase</fullName>
        <ecNumber evidence="9">6.3.5.11</ecNumber>
    </submittedName>
</protein>
<evidence type="ECO:0000256" key="2">
    <source>
        <dbReference type="ARBA" id="ARBA00022598"/>
    </source>
</evidence>
<dbReference type="InterPro" id="IPR027417">
    <property type="entry name" value="P-loop_NTPase"/>
</dbReference>
<name>A0A3B1DS14_9ZZZZ</name>
<evidence type="ECO:0000256" key="4">
    <source>
        <dbReference type="ARBA" id="ARBA00022840"/>
    </source>
</evidence>
<accession>A0A3B1DS14</accession>
<dbReference type="PANTHER" id="PTHR43873:SF1">
    <property type="entry name" value="COBYRINATE A,C-DIAMIDE SYNTHASE"/>
    <property type="match status" value="1"/>
</dbReference>